<dbReference type="AlphaFoldDB" id="G5J1C9"/>
<name>G5J1C9_CROWT</name>
<protein>
    <submittedName>
        <fullName evidence="1">Uncharacterized protein</fullName>
    </submittedName>
</protein>
<proteinExistence type="predicted"/>
<dbReference type="PATRIC" id="fig|423471.3.peg.1215"/>
<dbReference type="EMBL" id="AESD01000208">
    <property type="protein sequence ID" value="EHJ14012.1"/>
    <property type="molecule type" value="Genomic_DNA"/>
</dbReference>
<gene>
    <name evidence="1" type="ORF">CWATWH0003_1315</name>
</gene>
<comment type="caution">
    <text evidence="1">The sequence shown here is derived from an EMBL/GenBank/DDBJ whole genome shotgun (WGS) entry which is preliminary data.</text>
</comment>
<dbReference type="Proteomes" id="UP000003477">
    <property type="component" value="Unassembled WGS sequence"/>
</dbReference>
<sequence>MENPYSFPVTERVRILNVIVEEINNFLGVYLVKIRLKTSMKVPP</sequence>
<evidence type="ECO:0000313" key="2">
    <source>
        <dbReference type="Proteomes" id="UP000003477"/>
    </source>
</evidence>
<reference evidence="1 2" key="1">
    <citation type="journal article" date="2011" name="Front. Microbiol.">
        <title>Two Strains of Crocosphaera watsonii with Highly Conserved Genomes are Distinguished by Strain-Specific Features.</title>
        <authorList>
            <person name="Bench S.R."/>
            <person name="Ilikchyan I.N."/>
            <person name="Tripp H.J."/>
            <person name="Zehr J.P."/>
        </authorList>
    </citation>
    <scope>NUCLEOTIDE SEQUENCE [LARGE SCALE GENOMIC DNA]</scope>
    <source>
        <strain evidence="1 2">WH 0003</strain>
    </source>
</reference>
<organism evidence="1 2">
    <name type="scientific">Crocosphaera watsonii WH 0003</name>
    <dbReference type="NCBI Taxonomy" id="423471"/>
    <lineage>
        <taxon>Bacteria</taxon>
        <taxon>Bacillati</taxon>
        <taxon>Cyanobacteriota</taxon>
        <taxon>Cyanophyceae</taxon>
        <taxon>Oscillatoriophycideae</taxon>
        <taxon>Chroococcales</taxon>
        <taxon>Aphanothecaceae</taxon>
        <taxon>Crocosphaera</taxon>
    </lineage>
</organism>
<accession>G5J1C9</accession>
<evidence type="ECO:0000313" key="1">
    <source>
        <dbReference type="EMBL" id="EHJ14012.1"/>
    </source>
</evidence>